<evidence type="ECO:0000313" key="1">
    <source>
        <dbReference type="EMBL" id="OBR36667.1"/>
    </source>
</evidence>
<proteinExistence type="predicted"/>
<protein>
    <recommendedName>
        <fullName evidence="3">Class I SAM-dependent methyltransferase</fullName>
    </recommendedName>
</protein>
<organism evidence="1 2">
    <name type="scientific">Maribacter hydrothermalis</name>
    <dbReference type="NCBI Taxonomy" id="1836467"/>
    <lineage>
        <taxon>Bacteria</taxon>
        <taxon>Pseudomonadati</taxon>
        <taxon>Bacteroidota</taxon>
        <taxon>Flavobacteriia</taxon>
        <taxon>Flavobacteriales</taxon>
        <taxon>Flavobacteriaceae</taxon>
        <taxon>Maribacter</taxon>
    </lineage>
</organism>
<dbReference type="STRING" id="1836467.BTR34_13735"/>
<evidence type="ECO:0000313" key="2">
    <source>
        <dbReference type="Proteomes" id="UP000092164"/>
    </source>
</evidence>
<dbReference type="KEGG" id="mart:BTR34_13735"/>
<gene>
    <name evidence="1" type="ORF">A9200_09630</name>
</gene>
<keyword evidence="2" id="KW-1185">Reference proteome</keyword>
<name>A0A1B7Z1R3_9FLAO</name>
<accession>A0A1B7Z1R3</accession>
<comment type="caution">
    <text evidence="1">The sequence shown here is derived from an EMBL/GenBank/DDBJ whole genome shotgun (WGS) entry which is preliminary data.</text>
</comment>
<dbReference type="Proteomes" id="UP000092164">
    <property type="component" value="Unassembled WGS sequence"/>
</dbReference>
<evidence type="ECO:0008006" key="3">
    <source>
        <dbReference type="Google" id="ProtNLM"/>
    </source>
</evidence>
<dbReference type="AlphaFoldDB" id="A0A1B7Z1R3"/>
<reference evidence="2" key="1">
    <citation type="submission" date="2016-06" db="EMBL/GenBank/DDBJ databases">
        <authorList>
            <person name="Zhan P."/>
        </authorList>
    </citation>
    <scope>NUCLEOTIDE SEQUENCE [LARGE SCALE GENOMIC DNA]</scope>
    <source>
        <strain evidence="2">T28</strain>
    </source>
</reference>
<dbReference type="EMBL" id="LZFP01000045">
    <property type="protein sequence ID" value="OBR36667.1"/>
    <property type="molecule type" value="Genomic_DNA"/>
</dbReference>
<sequence length="164" mass="19395">MFRFISFIKFYLTANNQHGIHSPFVYDYITKCLYQNKKLKLPISLKLVVKSITYFKYQSIFLVGDYKASEEVVEWHCPDISFIENNADVVLANISDLSNINLDFRNGSNDRMLLLDGIHKNKRNLESWKNLKSEHNVRVTIDMFYCGAVFFRKEQAKEHFKIRI</sequence>